<dbReference type="Proteomes" id="UP000198860">
    <property type="component" value="Unassembled WGS sequence"/>
</dbReference>
<feature type="region of interest" description="Disordered" evidence="1">
    <location>
        <begin position="28"/>
        <end position="56"/>
    </location>
</feature>
<keyword evidence="3" id="KW-1185">Reference proteome</keyword>
<name>A0A1H0VCS1_HALAD</name>
<reference evidence="3" key="1">
    <citation type="submission" date="2016-10" db="EMBL/GenBank/DDBJ databases">
        <authorList>
            <person name="Varghese N."/>
            <person name="Submissions S."/>
        </authorList>
    </citation>
    <scope>NUCLEOTIDE SEQUENCE [LARGE SCALE GENOMIC DNA]</scope>
    <source>
        <strain evidence="3">CGMCC 1.3703</strain>
    </source>
</reference>
<accession>A0A1H0VCS1</accession>
<evidence type="ECO:0000256" key="1">
    <source>
        <dbReference type="SAM" id="MobiDB-lite"/>
    </source>
</evidence>
<protein>
    <submittedName>
        <fullName evidence="2">Uncharacterized protein</fullName>
    </submittedName>
</protein>
<feature type="compositionally biased region" description="Basic and acidic residues" evidence="1">
    <location>
        <begin position="34"/>
        <end position="56"/>
    </location>
</feature>
<proteinExistence type="predicted"/>
<dbReference type="RefSeq" id="WP_160917376.1">
    <property type="nucleotide sequence ID" value="NZ_FNIZ01000033.1"/>
</dbReference>
<evidence type="ECO:0000313" key="2">
    <source>
        <dbReference type="EMBL" id="SDP76332.1"/>
    </source>
</evidence>
<sequence>MKQKKQRRGTVEQTNEMAQVFNRKLSYNQSFSHQADDSEVHSESEALYHHYSDDED</sequence>
<dbReference type="EMBL" id="FNIZ01000033">
    <property type="protein sequence ID" value="SDP76332.1"/>
    <property type="molecule type" value="Genomic_DNA"/>
</dbReference>
<evidence type="ECO:0000313" key="3">
    <source>
        <dbReference type="Proteomes" id="UP000198860"/>
    </source>
</evidence>
<gene>
    <name evidence="2" type="ORF">SAMN05421677_13330</name>
</gene>
<organism evidence="2 3">
    <name type="scientific">Halobacillus aidingensis</name>
    <dbReference type="NCBI Taxonomy" id="240303"/>
    <lineage>
        <taxon>Bacteria</taxon>
        <taxon>Bacillati</taxon>
        <taxon>Bacillota</taxon>
        <taxon>Bacilli</taxon>
        <taxon>Bacillales</taxon>
        <taxon>Bacillaceae</taxon>
        <taxon>Halobacillus</taxon>
    </lineage>
</organism>
<dbReference type="AlphaFoldDB" id="A0A1H0VCS1"/>